<dbReference type="InterPro" id="IPR000408">
    <property type="entry name" value="Reg_chr_condens"/>
</dbReference>
<evidence type="ECO:0000259" key="4">
    <source>
        <dbReference type="PROSITE" id="PS50097"/>
    </source>
</evidence>
<dbReference type="SUPFAM" id="SSF50985">
    <property type="entry name" value="RCC1/BLIP-II"/>
    <property type="match status" value="1"/>
</dbReference>
<keyword evidence="6" id="KW-1185">Reference proteome</keyword>
<sequence length="572" mass="63994">MTNYLVFGLNSNGQLGRSEGSELRELKKPNLKEFQSKTIKMVATNDGSTLWLTTTGEVILINYLNSTTTFELEKIVHIGSNGRDHYIAVAETGNVYAWGKNNSYGQLGTGSSSTVNTTPTKLDYFEGKKAIEGHCGECHSLVLCSTGDVHGFGINNDADCGNGTTSHIYSPEHIHSNIKKLWVGYAGHNFMRTNEGKIMGFGQNSNGELGIGNSTTARSPVEITFFNDKTVQDFAIGYSRTLALTSDGKVYASGKGSYFGSSSDTNTFLELTSLDGKKGKAICASSRSSIVLTTDGTFHCYGQFYNSSYYGSSTVEKPSFKLKQNCVSMVCSPQFGIYIRVANDITCDLEKLFKRGELTNFEIQGVKVHKSIIQSRVEKDLDLALQVLRGFKPKEVELFVKWIYTDSFDDPIIKNICTALGIKDFETKTLGNDLKRLFLDDKSKDFTILVPFSEEQSDSEEDEEESEGENEEELDEIPCHKIILQARSGLFREMFLQIEDSKEVKDMSGKSLEALEIFIQYLYTDNIEFTADHDVPAMVEELKDCAEYYQLDENSNFNYKLSEHIQDEEEYF</sequence>
<dbReference type="InterPro" id="IPR000210">
    <property type="entry name" value="BTB/POZ_dom"/>
</dbReference>
<dbReference type="EMBL" id="JAOAOG010000143">
    <property type="protein sequence ID" value="KAJ6245512.1"/>
    <property type="molecule type" value="Genomic_DNA"/>
</dbReference>
<dbReference type="PANTHER" id="PTHR22872">
    <property type="entry name" value="BTK-BINDING PROTEIN-RELATED"/>
    <property type="match status" value="1"/>
</dbReference>
<name>A0ABQ8YLP4_9EUKA</name>
<protein>
    <submittedName>
        <fullName evidence="5">Btk-binding protein-related</fullName>
    </submittedName>
</protein>
<dbReference type="Pfam" id="PF00651">
    <property type="entry name" value="BTB"/>
    <property type="match status" value="1"/>
</dbReference>
<evidence type="ECO:0000256" key="2">
    <source>
        <dbReference type="PROSITE-ProRule" id="PRU00235"/>
    </source>
</evidence>
<dbReference type="InterPro" id="IPR051625">
    <property type="entry name" value="Signaling_Regulatory_Domain"/>
</dbReference>
<keyword evidence="1" id="KW-0677">Repeat</keyword>
<feature type="region of interest" description="Disordered" evidence="3">
    <location>
        <begin position="454"/>
        <end position="474"/>
    </location>
</feature>
<proteinExistence type="predicted"/>
<feature type="repeat" description="RCC1" evidence="2">
    <location>
        <begin position="196"/>
        <end position="247"/>
    </location>
</feature>
<feature type="repeat" description="RCC1" evidence="2">
    <location>
        <begin position="2"/>
        <end position="55"/>
    </location>
</feature>
<evidence type="ECO:0000256" key="3">
    <source>
        <dbReference type="SAM" id="MobiDB-lite"/>
    </source>
</evidence>
<evidence type="ECO:0000313" key="6">
    <source>
        <dbReference type="Proteomes" id="UP001150062"/>
    </source>
</evidence>
<dbReference type="InterPro" id="IPR011333">
    <property type="entry name" value="SKP1/BTB/POZ_sf"/>
</dbReference>
<feature type="repeat" description="RCC1" evidence="2">
    <location>
        <begin position="93"/>
        <end position="146"/>
    </location>
</feature>
<dbReference type="InterPro" id="IPR009091">
    <property type="entry name" value="RCC1/BLIP-II"/>
</dbReference>
<evidence type="ECO:0000256" key="1">
    <source>
        <dbReference type="ARBA" id="ARBA00022737"/>
    </source>
</evidence>
<feature type="domain" description="BTB" evidence="4">
    <location>
        <begin position="476"/>
        <end position="531"/>
    </location>
</feature>
<dbReference type="PROSITE" id="PS50012">
    <property type="entry name" value="RCC1_3"/>
    <property type="match status" value="3"/>
</dbReference>
<reference evidence="5" key="1">
    <citation type="submission" date="2022-08" db="EMBL/GenBank/DDBJ databases">
        <title>Novel sulfate-reducing endosymbionts in the free-living metamonad Anaeramoeba.</title>
        <authorList>
            <person name="Jerlstrom-Hultqvist J."/>
            <person name="Cepicka I."/>
            <person name="Gallot-Lavallee L."/>
            <person name="Salas-Leiva D."/>
            <person name="Curtis B.A."/>
            <person name="Zahonova K."/>
            <person name="Pipaliya S."/>
            <person name="Dacks J."/>
            <person name="Roger A.J."/>
        </authorList>
    </citation>
    <scope>NUCLEOTIDE SEQUENCE</scope>
    <source>
        <strain evidence="5">Schooner1</strain>
    </source>
</reference>
<dbReference type="SUPFAM" id="SSF54695">
    <property type="entry name" value="POZ domain"/>
    <property type="match status" value="1"/>
</dbReference>
<accession>A0ABQ8YLP4</accession>
<dbReference type="Proteomes" id="UP001150062">
    <property type="component" value="Unassembled WGS sequence"/>
</dbReference>
<feature type="compositionally biased region" description="Acidic residues" evidence="3">
    <location>
        <begin position="455"/>
        <end position="474"/>
    </location>
</feature>
<comment type="caution">
    <text evidence="5">The sequence shown here is derived from an EMBL/GenBank/DDBJ whole genome shotgun (WGS) entry which is preliminary data.</text>
</comment>
<dbReference type="PROSITE" id="PS50097">
    <property type="entry name" value="BTB"/>
    <property type="match status" value="1"/>
</dbReference>
<dbReference type="CDD" id="cd18186">
    <property type="entry name" value="BTB_POZ_ZBTB_KLHL-like"/>
    <property type="match status" value="1"/>
</dbReference>
<dbReference type="Gene3D" id="3.30.710.10">
    <property type="entry name" value="Potassium Channel Kv1.1, Chain A"/>
    <property type="match status" value="1"/>
</dbReference>
<dbReference type="Pfam" id="PF00415">
    <property type="entry name" value="RCC1"/>
    <property type="match status" value="2"/>
</dbReference>
<organism evidence="5 6">
    <name type="scientific">Anaeramoeba flamelloides</name>
    <dbReference type="NCBI Taxonomy" id="1746091"/>
    <lineage>
        <taxon>Eukaryota</taxon>
        <taxon>Metamonada</taxon>
        <taxon>Anaeramoebidae</taxon>
        <taxon>Anaeramoeba</taxon>
    </lineage>
</organism>
<gene>
    <name evidence="5" type="ORF">M0813_19931</name>
</gene>
<dbReference type="Gene3D" id="2.130.10.30">
    <property type="entry name" value="Regulator of chromosome condensation 1/beta-lactamase-inhibitor protein II"/>
    <property type="match status" value="2"/>
</dbReference>
<evidence type="ECO:0000313" key="5">
    <source>
        <dbReference type="EMBL" id="KAJ6245512.1"/>
    </source>
</evidence>